<sequence length="124" mass="13913">MGLSLSLSLSLSLVLGYHQQGKKNWWLPPPLQLPSSVIFFPVDQIAQTPYVHFVCYPPPQPSTKGESSREEQRSSHIAITIDASTIFEPVTAFSSCASSVLERIKKGLLPPMFAPRKHPLRWWV</sequence>
<proteinExistence type="predicted"/>
<protein>
    <submittedName>
        <fullName evidence="2">Uncharacterized protein</fullName>
    </submittedName>
</protein>
<reference evidence="2" key="1">
    <citation type="submission" date="2023-04" db="EMBL/GenBank/DDBJ databases">
        <authorList>
            <person name="Vijverberg K."/>
            <person name="Xiong W."/>
            <person name="Schranz E."/>
        </authorList>
    </citation>
    <scope>NUCLEOTIDE SEQUENCE</scope>
</reference>
<accession>A0AA36E9L5</accession>
<gene>
    <name evidence="2" type="ORF">LSALG_LOCUS26687</name>
</gene>
<dbReference type="Proteomes" id="UP001177003">
    <property type="component" value="Chromosome 5"/>
</dbReference>
<evidence type="ECO:0000313" key="3">
    <source>
        <dbReference type="Proteomes" id="UP001177003"/>
    </source>
</evidence>
<dbReference type="EMBL" id="OX465081">
    <property type="protein sequence ID" value="CAI9287322.1"/>
    <property type="molecule type" value="Genomic_DNA"/>
</dbReference>
<keyword evidence="1" id="KW-0732">Signal</keyword>
<dbReference type="AlphaFoldDB" id="A0AA36E9L5"/>
<evidence type="ECO:0000313" key="2">
    <source>
        <dbReference type="EMBL" id="CAI9287322.1"/>
    </source>
</evidence>
<name>A0AA36E9L5_LACSI</name>
<evidence type="ECO:0000256" key="1">
    <source>
        <dbReference type="SAM" id="SignalP"/>
    </source>
</evidence>
<feature type="chain" id="PRO_5041363544" evidence="1">
    <location>
        <begin position="17"/>
        <end position="124"/>
    </location>
</feature>
<organism evidence="2 3">
    <name type="scientific">Lactuca saligna</name>
    <name type="common">Willowleaf lettuce</name>
    <dbReference type="NCBI Taxonomy" id="75948"/>
    <lineage>
        <taxon>Eukaryota</taxon>
        <taxon>Viridiplantae</taxon>
        <taxon>Streptophyta</taxon>
        <taxon>Embryophyta</taxon>
        <taxon>Tracheophyta</taxon>
        <taxon>Spermatophyta</taxon>
        <taxon>Magnoliopsida</taxon>
        <taxon>eudicotyledons</taxon>
        <taxon>Gunneridae</taxon>
        <taxon>Pentapetalae</taxon>
        <taxon>asterids</taxon>
        <taxon>campanulids</taxon>
        <taxon>Asterales</taxon>
        <taxon>Asteraceae</taxon>
        <taxon>Cichorioideae</taxon>
        <taxon>Cichorieae</taxon>
        <taxon>Lactucinae</taxon>
        <taxon>Lactuca</taxon>
    </lineage>
</organism>
<keyword evidence="3" id="KW-1185">Reference proteome</keyword>
<feature type="signal peptide" evidence="1">
    <location>
        <begin position="1"/>
        <end position="16"/>
    </location>
</feature>